<organism evidence="3 4">
    <name type="scientific">Variovorax boronicumulans</name>
    <dbReference type="NCBI Taxonomy" id="436515"/>
    <lineage>
        <taxon>Bacteria</taxon>
        <taxon>Pseudomonadati</taxon>
        <taxon>Pseudomonadota</taxon>
        <taxon>Betaproteobacteria</taxon>
        <taxon>Burkholderiales</taxon>
        <taxon>Comamonadaceae</taxon>
        <taxon>Variovorax</taxon>
    </lineage>
</organism>
<dbReference type="Proteomes" id="UP001242045">
    <property type="component" value="Unassembled WGS sequence"/>
</dbReference>
<dbReference type="GO" id="GO:0004540">
    <property type="term" value="F:RNA nuclease activity"/>
    <property type="evidence" value="ECO:0007669"/>
    <property type="project" value="InterPro"/>
</dbReference>
<evidence type="ECO:0000256" key="1">
    <source>
        <dbReference type="SAM" id="MobiDB-lite"/>
    </source>
</evidence>
<dbReference type="AlphaFoldDB" id="A0AAW8D8K7"/>
<dbReference type="CDD" id="cd11297">
    <property type="entry name" value="PIN_LabA-like_N_1"/>
    <property type="match status" value="1"/>
</dbReference>
<feature type="compositionally biased region" description="Basic residues" evidence="1">
    <location>
        <begin position="167"/>
        <end position="178"/>
    </location>
</feature>
<evidence type="ECO:0000313" key="4">
    <source>
        <dbReference type="Proteomes" id="UP001242045"/>
    </source>
</evidence>
<proteinExistence type="predicted"/>
<dbReference type="Pfam" id="PF01936">
    <property type="entry name" value="NYN"/>
    <property type="match status" value="1"/>
</dbReference>
<feature type="domain" description="NYN" evidence="2">
    <location>
        <begin position="2"/>
        <end position="133"/>
    </location>
</feature>
<comment type="caution">
    <text evidence="3">The sequence shown here is derived from an EMBL/GenBank/DDBJ whole genome shotgun (WGS) entry which is preliminary data.</text>
</comment>
<dbReference type="PANTHER" id="PTHR35811">
    <property type="entry name" value="SLR1870 PROTEIN"/>
    <property type="match status" value="1"/>
</dbReference>
<feature type="region of interest" description="Disordered" evidence="1">
    <location>
        <begin position="153"/>
        <end position="185"/>
    </location>
</feature>
<evidence type="ECO:0000313" key="3">
    <source>
        <dbReference type="EMBL" id="MDP9897621.1"/>
    </source>
</evidence>
<dbReference type="RefSeq" id="WP_306880453.1">
    <property type="nucleotide sequence ID" value="NZ_JAUSRD010000031.1"/>
</dbReference>
<sequence>MIAFFIDADNLCAPSWVEEALRKLKDGEGSIAVRRAYGSAEKLKGLADVLRVQHIRPFVNLALSKNTTDVALAVDAMDLSYQTPRPTVIAIGSGDADFVPLVLRLRERGFRMVCVSEHGKMAPEAVYAYDHVILVGQEHATEAQPLHVAEVQKQAPPPTKPPAARAVAKKTPAKKVAAKKAPPAKKVAAKKVKPAAKKTAPQATEGNKITVEQILHAAPSLRAGQPQSLGEVVKLLHDDKLLGKNATSTKLFKKFPFHFELLPPKQPNQIRYIPAP</sequence>
<dbReference type="PANTHER" id="PTHR35811:SF1">
    <property type="entry name" value="HTH OST-TYPE DOMAIN-CONTAINING PROTEIN"/>
    <property type="match status" value="1"/>
</dbReference>
<accession>A0AAW8D8K7</accession>
<dbReference type="EMBL" id="JAUSRD010000031">
    <property type="protein sequence ID" value="MDP9897621.1"/>
    <property type="molecule type" value="Genomic_DNA"/>
</dbReference>
<protein>
    <submittedName>
        <fullName evidence="3">Uncharacterized LabA/DUF88 family protein</fullName>
    </submittedName>
</protein>
<name>A0AAW8D8K7_9BURK</name>
<evidence type="ECO:0000259" key="2">
    <source>
        <dbReference type="Pfam" id="PF01936"/>
    </source>
</evidence>
<gene>
    <name evidence="3" type="ORF">J2W31_006768</name>
</gene>
<dbReference type="InterPro" id="IPR021139">
    <property type="entry name" value="NYN"/>
</dbReference>
<reference evidence="3" key="1">
    <citation type="submission" date="2023-07" db="EMBL/GenBank/DDBJ databases">
        <title>Sorghum-associated microbial communities from plants grown in Nebraska, USA.</title>
        <authorList>
            <person name="Schachtman D."/>
        </authorList>
    </citation>
    <scope>NUCLEOTIDE SEQUENCE</scope>
    <source>
        <strain evidence="3">DS3754</strain>
    </source>
</reference>
<dbReference type="Gene3D" id="3.40.50.1010">
    <property type="entry name" value="5'-nuclease"/>
    <property type="match status" value="1"/>
</dbReference>